<organism evidence="2 3">
    <name type="scientific">Anthostomella pinea</name>
    <dbReference type="NCBI Taxonomy" id="933095"/>
    <lineage>
        <taxon>Eukaryota</taxon>
        <taxon>Fungi</taxon>
        <taxon>Dikarya</taxon>
        <taxon>Ascomycota</taxon>
        <taxon>Pezizomycotina</taxon>
        <taxon>Sordariomycetes</taxon>
        <taxon>Xylariomycetidae</taxon>
        <taxon>Xylariales</taxon>
        <taxon>Xylariaceae</taxon>
        <taxon>Anthostomella</taxon>
    </lineage>
</organism>
<reference evidence="2" key="1">
    <citation type="submission" date="2023-10" db="EMBL/GenBank/DDBJ databases">
        <authorList>
            <person name="Hackl T."/>
        </authorList>
    </citation>
    <scope>NUCLEOTIDE SEQUENCE</scope>
</reference>
<proteinExistence type="predicted"/>
<feature type="region of interest" description="Disordered" evidence="1">
    <location>
        <begin position="141"/>
        <end position="160"/>
    </location>
</feature>
<evidence type="ECO:0000256" key="1">
    <source>
        <dbReference type="SAM" id="MobiDB-lite"/>
    </source>
</evidence>
<accession>A0AAI8VGG5</accession>
<name>A0AAI8VGG5_9PEZI</name>
<feature type="compositionally biased region" description="Polar residues" evidence="1">
    <location>
        <begin position="143"/>
        <end position="160"/>
    </location>
</feature>
<gene>
    <name evidence="2" type="ORF">KHLLAP_LOCUS4976</name>
</gene>
<protein>
    <submittedName>
        <fullName evidence="2">Uu.00g119020.m01.CDS01</fullName>
    </submittedName>
</protein>
<comment type="caution">
    <text evidence="2">The sequence shown here is derived from an EMBL/GenBank/DDBJ whole genome shotgun (WGS) entry which is preliminary data.</text>
</comment>
<evidence type="ECO:0000313" key="2">
    <source>
        <dbReference type="EMBL" id="CAJ2504508.1"/>
    </source>
</evidence>
<keyword evidence="3" id="KW-1185">Reference proteome</keyword>
<sequence>MAHYMPRFVFTPWFCVSSSARQLLATTPLQSSPFARLSEKAVEMSTGGDGLTIETLQAARRDEPAATTTRRCPRVRRRHHDWALGDDAACNNLVLAYYSTKMPVFNVVTKRAYGAAGVVMPDCRDPRMRVALAERRLGIAATQGKQQAQHTSSRSFGPSNRATPYHITKYIPFLLMKASFANMMKHESGIGTRLPGCAAQCVVDSMSIGNELLRAQEQGDLAGRPLPAVFGLQLQQESIDGTSTSTSTVTTTVTMCITVHTSPPPTLTPMPGLFLDPYEATSAMDQRLWMVTAPDRGRMTESFSGLVLWIALVILQDYWINGY</sequence>
<dbReference type="EMBL" id="CAUWAG010000006">
    <property type="protein sequence ID" value="CAJ2504508.1"/>
    <property type="molecule type" value="Genomic_DNA"/>
</dbReference>
<evidence type="ECO:0000313" key="3">
    <source>
        <dbReference type="Proteomes" id="UP001295740"/>
    </source>
</evidence>
<dbReference type="Proteomes" id="UP001295740">
    <property type="component" value="Unassembled WGS sequence"/>
</dbReference>
<dbReference type="AlphaFoldDB" id="A0AAI8VGG5"/>